<gene>
    <name evidence="4" type="ORF">M896_121830</name>
</gene>
<dbReference type="SUPFAM" id="SSF52540">
    <property type="entry name" value="P-loop containing nucleoside triphosphate hydrolases"/>
    <property type="match status" value="1"/>
</dbReference>
<keyword evidence="2" id="KW-0175">Coiled coil</keyword>
<dbReference type="VEuPathDB" id="MicrosporidiaDB:M896_121830"/>
<evidence type="ECO:0000313" key="5">
    <source>
        <dbReference type="Proteomes" id="UP000031056"/>
    </source>
</evidence>
<keyword evidence="1" id="KW-0547">Nucleotide-binding</keyword>
<organism evidence="4 5">
    <name type="scientific">Ordospora colligata OC4</name>
    <dbReference type="NCBI Taxonomy" id="1354746"/>
    <lineage>
        <taxon>Eukaryota</taxon>
        <taxon>Fungi</taxon>
        <taxon>Fungi incertae sedis</taxon>
        <taxon>Microsporidia</taxon>
        <taxon>Ordosporidae</taxon>
        <taxon>Ordospora</taxon>
    </lineage>
</organism>
<name>A0A0B2UJ00_9MICR</name>
<comment type="similarity">
    <text evidence="1">Belongs to the TRAFAC class TrmE-Era-EngA-EngB-Septin-like GTPase superfamily. Septin GTPase family.</text>
</comment>
<dbReference type="AlphaFoldDB" id="A0A0B2UJ00"/>
<reference evidence="4 5" key="1">
    <citation type="journal article" date="2014" name="MBio">
        <title>The Ordospora colligata genome; evolution of extreme reduction in microsporidia and host-to-parasite horizontal gene transfer.</title>
        <authorList>
            <person name="Pombert J.-F."/>
            <person name="Haag K.L."/>
            <person name="Beidas S."/>
            <person name="Ebert D."/>
            <person name="Keeling P.J."/>
        </authorList>
    </citation>
    <scope>NUCLEOTIDE SEQUENCE [LARGE SCALE GENOMIC DNA]</scope>
    <source>
        <strain evidence="4 5">OC4</strain>
    </source>
</reference>
<dbReference type="InterPro" id="IPR030379">
    <property type="entry name" value="G_SEPTIN_dom"/>
</dbReference>
<dbReference type="STRING" id="1354746.A0A0B2UJ00"/>
<dbReference type="PROSITE" id="PS51719">
    <property type="entry name" value="G_SEPTIN"/>
    <property type="match status" value="1"/>
</dbReference>
<dbReference type="Pfam" id="PF00735">
    <property type="entry name" value="Septin"/>
    <property type="match status" value="1"/>
</dbReference>
<dbReference type="HOGENOM" id="CLU_017718_8_0_1"/>
<dbReference type="Gene3D" id="3.40.50.300">
    <property type="entry name" value="P-loop containing nucleotide triphosphate hydrolases"/>
    <property type="match status" value="1"/>
</dbReference>
<sequence length="355" mass="40687">MKAVPTIVRNLGTINSSASIGFSSVPDQVRERSIANGFELNILVAGRRALGTSTLINSIFAAPLVDKNRPNTITITKNEIIENNISLDVSIVTYHELDISPVIEYIDAMNKEYFENEQGPYKTFKDNRIHACLYVLPSDSLSVHEINNMHALSQKCNLVPVIPKADMYTSQELMQVKQNVKQLLFEANIHLFVPYVSENDGDLATELMDIIENMPFAVIASETLYEQDGDIIRGRKYPWGFINIDSEDCNDFKRLQRLLIYTNLDELVTRTNHTFYNSYRAKVFDLENSCGAMKEARYLKLRKEMIKILNEKYEAKINALKEEEAEMDRLFNNQVNESSGLHEMRDQIEKSLRVE</sequence>
<keyword evidence="1" id="KW-0342">GTP-binding</keyword>
<comment type="caution">
    <text evidence="4">The sequence shown here is derived from an EMBL/GenBank/DDBJ whole genome shotgun (WGS) entry which is preliminary data.</text>
</comment>
<dbReference type="GO" id="GO:0005525">
    <property type="term" value="F:GTP binding"/>
    <property type="evidence" value="ECO:0007669"/>
    <property type="project" value="UniProtKB-KW"/>
</dbReference>
<evidence type="ECO:0000313" key="4">
    <source>
        <dbReference type="EMBL" id="KHN68960.1"/>
    </source>
</evidence>
<evidence type="ECO:0000256" key="1">
    <source>
        <dbReference type="RuleBase" id="RU004560"/>
    </source>
</evidence>
<dbReference type="FunCoup" id="A0A0B2UJ00">
    <property type="interactions" value="40"/>
</dbReference>
<evidence type="ECO:0000259" key="3">
    <source>
        <dbReference type="PROSITE" id="PS51719"/>
    </source>
</evidence>
<feature type="coiled-coil region" evidence="2">
    <location>
        <begin position="303"/>
        <end position="333"/>
    </location>
</feature>
<dbReference type="InParanoid" id="A0A0B2UJ00"/>
<dbReference type="RefSeq" id="XP_014563002.1">
    <property type="nucleotide sequence ID" value="XM_014707516.1"/>
</dbReference>
<feature type="domain" description="Septin-type G" evidence="3">
    <location>
        <begin position="36"/>
        <end position="286"/>
    </location>
</feature>
<dbReference type="Proteomes" id="UP000031056">
    <property type="component" value="Unassembled WGS sequence"/>
</dbReference>
<dbReference type="EMBL" id="JOKQ01000012">
    <property type="protein sequence ID" value="KHN68960.1"/>
    <property type="molecule type" value="Genomic_DNA"/>
</dbReference>
<accession>A0A0B2UJ00</accession>
<keyword evidence="5" id="KW-1185">Reference proteome</keyword>
<dbReference type="InterPro" id="IPR027417">
    <property type="entry name" value="P-loop_NTPase"/>
</dbReference>
<dbReference type="GeneID" id="26262700"/>
<protein>
    <submittedName>
        <fullName evidence="4">Septin-like protein</fullName>
    </submittedName>
</protein>
<dbReference type="OrthoDB" id="416553at2759"/>
<evidence type="ECO:0000256" key="2">
    <source>
        <dbReference type="SAM" id="Coils"/>
    </source>
</evidence>
<proteinExistence type="inferred from homology"/>
<dbReference type="PANTHER" id="PTHR18884">
    <property type="entry name" value="SEPTIN"/>
    <property type="match status" value="1"/>
</dbReference>